<keyword evidence="11" id="KW-0804">Transcription</keyword>
<gene>
    <name evidence="12" type="primary">fttA</name>
    <name evidence="16" type="ORF">FGU65_00095</name>
</gene>
<dbReference type="InterPro" id="IPR009019">
    <property type="entry name" value="KH_sf_prok-type"/>
</dbReference>
<dbReference type="PANTHER" id="PTHR11203">
    <property type="entry name" value="CLEAVAGE AND POLYADENYLATION SPECIFICITY FACTOR FAMILY MEMBER"/>
    <property type="match status" value="1"/>
</dbReference>
<evidence type="ECO:0000259" key="13">
    <source>
        <dbReference type="SMART" id="SM00322"/>
    </source>
</evidence>
<feature type="binding site" evidence="12">
    <location>
        <position position="327"/>
    </location>
    <ligand>
        <name>Zn(2+)</name>
        <dbReference type="ChEBI" id="CHEBI:29105"/>
        <label>1</label>
    </ligand>
</feature>
<dbReference type="HAMAP" id="MF_00870">
    <property type="entry name" value="FttA"/>
    <property type="match status" value="1"/>
</dbReference>
<dbReference type="PANTHER" id="PTHR11203:SF51">
    <property type="entry name" value="CLEAVAGE AND POLYADENYLATION SPECIFICITY FACTOR"/>
    <property type="match status" value="1"/>
</dbReference>
<dbReference type="SMART" id="SM01027">
    <property type="entry name" value="Beta-Casp"/>
    <property type="match status" value="1"/>
</dbReference>
<keyword evidence="3 12" id="KW-0479">Metal-binding</keyword>
<keyword evidence="7 12" id="KW-0269">Exonuclease</keyword>
<dbReference type="Pfam" id="PF07521">
    <property type="entry name" value="RMMBL"/>
    <property type="match status" value="1"/>
</dbReference>
<evidence type="ECO:0000256" key="2">
    <source>
        <dbReference type="ARBA" id="ARBA00022722"/>
    </source>
</evidence>
<dbReference type="Proteomes" id="UP001168338">
    <property type="component" value="Unassembled WGS sequence"/>
</dbReference>
<evidence type="ECO:0000256" key="10">
    <source>
        <dbReference type="ARBA" id="ARBA00023125"/>
    </source>
</evidence>
<dbReference type="Gene3D" id="3.30.300.230">
    <property type="match status" value="1"/>
</dbReference>
<feature type="domain" description="K Homology" evidence="13">
    <location>
        <begin position="95"/>
        <end position="165"/>
    </location>
</feature>
<dbReference type="CDD" id="cd16295">
    <property type="entry name" value="TTHA0252-CPSF-like_MBL-fold"/>
    <property type="match status" value="1"/>
</dbReference>
<keyword evidence="5 12" id="KW-0378">Hydrolase</keyword>
<comment type="caution">
    <text evidence="16">The sequence shown here is derived from an EMBL/GenBank/DDBJ whole genome shotgun (WGS) entry which is preliminary data.</text>
</comment>
<reference evidence="16" key="1">
    <citation type="submission" date="2019-05" db="EMBL/GenBank/DDBJ databases">
        <title>Methanoculleus sp. FWC-SCC1, a methanogenic archaeon isolated from deep marine cold seep.</title>
        <authorList>
            <person name="Chen Y.-W."/>
            <person name="Chen S.-C."/>
            <person name="Teng N.-H."/>
            <person name="Lai M.-C."/>
        </authorList>
    </citation>
    <scope>NUCLEOTIDE SEQUENCE</scope>
    <source>
        <strain evidence="16">FWC-SCC1</strain>
    </source>
</reference>
<evidence type="ECO:0000259" key="15">
    <source>
        <dbReference type="SMART" id="SM01027"/>
    </source>
</evidence>
<accession>A0ABT8M5V0</accession>
<dbReference type="InterPro" id="IPR011108">
    <property type="entry name" value="RMMBL"/>
</dbReference>
<evidence type="ECO:0000313" key="16">
    <source>
        <dbReference type="EMBL" id="MDN7023313.1"/>
    </source>
</evidence>
<comment type="subunit">
    <text evidence="12">Homodimer. Interacts with RNA polymerase (RNAP), interacts with the Spt4-Spt5 complex.</text>
</comment>
<feature type="binding site" evidence="12">
    <location>
        <position position="242"/>
    </location>
    <ligand>
        <name>Zn(2+)</name>
        <dbReference type="ChEBI" id="CHEBI:29105"/>
        <label>1</label>
    </ligand>
</feature>
<comment type="cofactor">
    <cofactor evidence="12">
        <name>Zn(2+)</name>
        <dbReference type="ChEBI" id="CHEBI:29105"/>
    </cofactor>
    <text evidence="12">Binds 2 Zn(2+) ions, which are required for nuclease activity.</text>
</comment>
<dbReference type="Gene3D" id="3.30.300.20">
    <property type="match status" value="1"/>
</dbReference>
<keyword evidence="9 12" id="KW-0805">Transcription regulation</keyword>
<evidence type="ECO:0000259" key="14">
    <source>
        <dbReference type="SMART" id="SM00849"/>
    </source>
</evidence>
<dbReference type="SUPFAM" id="SSF54814">
    <property type="entry name" value="Prokaryotic type KH domain (KH-domain type II)"/>
    <property type="match status" value="1"/>
</dbReference>
<dbReference type="SMART" id="SM00322">
    <property type="entry name" value="KH"/>
    <property type="match status" value="1"/>
</dbReference>
<evidence type="ECO:0000256" key="3">
    <source>
        <dbReference type="ARBA" id="ARBA00022723"/>
    </source>
</evidence>
<proteinExistence type="inferred from homology"/>
<evidence type="ECO:0000313" key="17">
    <source>
        <dbReference type="Proteomes" id="UP001168338"/>
    </source>
</evidence>
<evidence type="ECO:0000256" key="6">
    <source>
        <dbReference type="ARBA" id="ARBA00022833"/>
    </source>
</evidence>
<evidence type="ECO:0000256" key="4">
    <source>
        <dbReference type="ARBA" id="ARBA00022759"/>
    </source>
</evidence>
<dbReference type="InterPro" id="IPR001279">
    <property type="entry name" value="Metallo-B-lactamas"/>
</dbReference>
<comment type="similarity">
    <text evidence="12">Belongs to the metallo-beta-lactamase superfamily. RNA-metabolizing metallo-beta-lactamase-like family. FttA subfamily.</text>
</comment>
<evidence type="ECO:0000256" key="8">
    <source>
        <dbReference type="ARBA" id="ARBA00022884"/>
    </source>
</evidence>
<dbReference type="CDD" id="cd22532">
    <property type="entry name" value="KH-II_CPSF_arch_rpt1"/>
    <property type="match status" value="1"/>
</dbReference>
<keyword evidence="8 12" id="KW-0694">RNA-binding</keyword>
<keyword evidence="17" id="KW-1185">Reference proteome</keyword>
<dbReference type="CDD" id="cd02410">
    <property type="entry name" value="KH-II_CPSF_arch_rpt2"/>
    <property type="match status" value="1"/>
</dbReference>
<evidence type="ECO:0000256" key="12">
    <source>
        <dbReference type="HAMAP-Rule" id="MF_00870"/>
    </source>
</evidence>
<feature type="binding site" evidence="12">
    <location>
        <position position="244"/>
    </location>
    <ligand>
        <name>Zn(2+)</name>
        <dbReference type="ChEBI" id="CHEBI:29105"/>
        <label>2</label>
    </ligand>
</feature>
<feature type="binding site" evidence="12">
    <location>
        <position position="350"/>
    </location>
    <ligand>
        <name>Zn(2+)</name>
        <dbReference type="ChEBI" id="CHEBI:29105"/>
        <label>2</label>
    </ligand>
</feature>
<name>A0ABT8M5V0_9EURY</name>
<dbReference type="SUPFAM" id="SSF56281">
    <property type="entry name" value="Metallo-hydrolase/oxidoreductase"/>
    <property type="match status" value="1"/>
</dbReference>
<evidence type="ECO:0000256" key="11">
    <source>
        <dbReference type="ARBA" id="ARBA00023163"/>
    </source>
</evidence>
<dbReference type="PROSITE" id="PS50084">
    <property type="entry name" value="KH_TYPE_1"/>
    <property type="match status" value="1"/>
</dbReference>
<dbReference type="RefSeq" id="WP_301662369.1">
    <property type="nucleotide sequence ID" value="NZ_VCYH01000001.1"/>
</dbReference>
<dbReference type="InterPro" id="IPR022712">
    <property type="entry name" value="Beta_Casp"/>
</dbReference>
<protein>
    <recommendedName>
        <fullName evidence="12">Transcription termination factor FttA</fullName>
        <ecNumber evidence="12">3.1.-.-</ecNumber>
    </recommendedName>
</protein>
<dbReference type="Pfam" id="PF10996">
    <property type="entry name" value="Beta-Casp"/>
    <property type="match status" value="1"/>
</dbReference>
<keyword evidence="6 12" id="KW-0862">Zinc</keyword>
<keyword evidence="1 12" id="KW-0806">Transcription termination</keyword>
<dbReference type="SMART" id="SM00849">
    <property type="entry name" value="Lactamase_B"/>
    <property type="match status" value="1"/>
</dbReference>
<dbReference type="Pfam" id="PF16661">
    <property type="entry name" value="Lactamase_B_6"/>
    <property type="match status" value="1"/>
</dbReference>
<feature type="binding site" evidence="12">
    <location>
        <position position="245"/>
    </location>
    <ligand>
        <name>Zn(2+)</name>
        <dbReference type="ChEBI" id="CHEBI:29105"/>
        <label>2</label>
    </ligand>
</feature>
<evidence type="ECO:0000256" key="1">
    <source>
        <dbReference type="ARBA" id="ARBA00022472"/>
    </source>
</evidence>
<dbReference type="InterPro" id="IPR019975">
    <property type="entry name" value="aCPSF1"/>
</dbReference>
<keyword evidence="4 12" id="KW-0255">Endonuclease</keyword>
<feature type="binding site" evidence="12">
    <location>
        <position position="240"/>
    </location>
    <ligand>
        <name>Zn(2+)</name>
        <dbReference type="ChEBI" id="CHEBI:29105"/>
        <label>1</label>
    </ligand>
</feature>
<dbReference type="EMBL" id="VCYH01000001">
    <property type="protein sequence ID" value="MDN7023313.1"/>
    <property type="molecule type" value="Genomic_DNA"/>
</dbReference>
<dbReference type="EC" id="3.1.-.-" evidence="12"/>
<dbReference type="InterPro" id="IPR036866">
    <property type="entry name" value="RibonucZ/Hydroxyglut_hydro"/>
</dbReference>
<comment type="caution">
    <text evidence="12">Lacks conserved residue(s) required for the propagation of feature annotation.</text>
</comment>
<feature type="binding site" evidence="12">
    <location>
        <position position="597"/>
    </location>
    <ligand>
        <name>Zn(2+)</name>
        <dbReference type="ChEBI" id="CHEBI:29105"/>
        <label>2</label>
    </ligand>
</feature>
<dbReference type="InterPro" id="IPR033769">
    <property type="entry name" value="TffA_KH"/>
</dbReference>
<dbReference type="Gene3D" id="3.40.50.10890">
    <property type="match status" value="1"/>
</dbReference>
<evidence type="ECO:0000256" key="5">
    <source>
        <dbReference type="ARBA" id="ARBA00022801"/>
    </source>
</evidence>
<feature type="domain" description="Metallo-beta-lactamase" evidence="14">
    <location>
        <begin position="191"/>
        <end position="399"/>
    </location>
</feature>
<keyword evidence="10 12" id="KW-0238">DNA-binding</keyword>
<dbReference type="InterPro" id="IPR050698">
    <property type="entry name" value="MBL"/>
</dbReference>
<dbReference type="Pfam" id="PF17214">
    <property type="entry name" value="KH_TffA"/>
    <property type="match status" value="1"/>
</dbReference>
<feature type="region of interest" description="Metallo-beta-lactamase C-terminus" evidence="12">
    <location>
        <begin position="572"/>
        <end position="630"/>
    </location>
</feature>
<organism evidence="16 17">
    <name type="scientific">Methanoculleus frigidifontis</name>
    <dbReference type="NCBI Taxonomy" id="2584085"/>
    <lineage>
        <taxon>Archaea</taxon>
        <taxon>Methanobacteriati</taxon>
        <taxon>Methanobacteriota</taxon>
        <taxon>Stenosarchaea group</taxon>
        <taxon>Methanomicrobia</taxon>
        <taxon>Methanomicrobiales</taxon>
        <taxon>Methanomicrobiaceae</taxon>
        <taxon>Methanoculleus</taxon>
    </lineage>
</organism>
<evidence type="ECO:0000256" key="9">
    <source>
        <dbReference type="ARBA" id="ARBA00023015"/>
    </source>
</evidence>
<dbReference type="NCBIfam" id="TIGR03675">
    <property type="entry name" value="arCOG00543"/>
    <property type="match status" value="1"/>
</dbReference>
<dbReference type="InterPro" id="IPR004044">
    <property type="entry name" value="KH_dom_type_2"/>
</dbReference>
<dbReference type="Gene3D" id="3.60.15.10">
    <property type="entry name" value="Ribonuclease Z/Hydroxyacylglutathione hydrolase-like"/>
    <property type="match status" value="1"/>
</dbReference>
<dbReference type="InterPro" id="IPR004087">
    <property type="entry name" value="KH_dom"/>
</dbReference>
<sequence length="630" mass="70865">MLIEDRLKELKDQINKIIPSGITVSEVEFEGPELVIYTDEPKQFADQADLIKILARDLRKRIVVRPNILEDPERAAGEIRAVVPDNAGITDLFFDPETGEVLIEAEKPGVVIGKNGATLREITKQIGWTPKVVRTPPIESSTVKQIRIFLRSVKDDRKTFLRTIGRRIHREVTSKDQWLRVTTLGCCREVGRAAFLISTPESKVLIDCGDKPGSINNGTPYIYVPEIYPLTSVDAVVLTHAHLDHCALVPLLFKYGYEGPVYATPPTRDLSAMLQLDYIDVVRKESDKIPYTSSDVKKYIEHSITLNYGSVTDIAPDIKLTFHNAGHILGSAVAHFHVGEGLYNIAFTGDFNYQKTRLFNPAVSSFPRLEALFMESTYGGSNDIQPQRKDAEEKLYETVINTVNRGGKVIIPAFAVGRSQETMLALEEGIRKQRIPAVKVYLDGMIREATAIHTTYPEYLNNDLRNQIFREGLNPFLADCFVQVDSPDLREKVISGDPCVIITTSGMLNGGPVMEYLKALGPDERNALVFVGYQADGTLGRRIQKGWREIPLGWRETIVINLEIATIDGFSGHSDRRQLMNYISHLQPRPEKIFTIHGDENKTIDLASSIYKRHHIETHSPLNLETYRMI</sequence>
<feature type="region of interest" description="KHb" evidence="12">
    <location>
        <begin position="70"/>
        <end position="137"/>
    </location>
</feature>
<evidence type="ECO:0000256" key="7">
    <source>
        <dbReference type="ARBA" id="ARBA00022839"/>
    </source>
</evidence>
<dbReference type="InterPro" id="IPR015946">
    <property type="entry name" value="KH_dom-like_a/b"/>
</dbReference>
<comment type="function">
    <text evidence="12">Terminates transcription on the whole genome. Termination is linked to FttA-mediated RNA cleavage and does not require NTP hydrolysis. Cleaves endonucleolytically at the RNA exit channel of RNA polymerase (RNAP); the 5'-3' exonuclease activity of this protein degrades the nascent RNA released from RNAP.</text>
</comment>
<keyword evidence="2 12" id="KW-0540">Nuclease</keyword>
<feature type="binding site" evidence="12">
    <location>
        <position position="350"/>
    </location>
    <ligand>
        <name>Zn(2+)</name>
        <dbReference type="ChEBI" id="CHEBI:29105"/>
        <label>1</label>
    </ligand>
</feature>
<dbReference type="Pfam" id="PF07650">
    <property type="entry name" value="KH_2"/>
    <property type="match status" value="1"/>
</dbReference>
<feature type="domain" description="Beta-Casp" evidence="15">
    <location>
        <begin position="419"/>
        <end position="543"/>
    </location>
</feature>